<evidence type="ECO:0000313" key="2">
    <source>
        <dbReference type="Proteomes" id="UP000661607"/>
    </source>
</evidence>
<comment type="caution">
    <text evidence="1">The sequence shown here is derived from an EMBL/GenBank/DDBJ whole genome shotgun (WGS) entry which is preliminary data.</text>
</comment>
<name>A0ABR9K6P7_9ACTN</name>
<keyword evidence="2" id="KW-1185">Reference proteome</keyword>
<protein>
    <submittedName>
        <fullName evidence="1">Uncharacterized protein</fullName>
    </submittedName>
</protein>
<organism evidence="1 2">
    <name type="scientific">Nonomuraea africana</name>
    <dbReference type="NCBI Taxonomy" id="46171"/>
    <lineage>
        <taxon>Bacteria</taxon>
        <taxon>Bacillati</taxon>
        <taxon>Actinomycetota</taxon>
        <taxon>Actinomycetes</taxon>
        <taxon>Streptosporangiales</taxon>
        <taxon>Streptosporangiaceae</taxon>
        <taxon>Nonomuraea</taxon>
    </lineage>
</organism>
<sequence>MIVDDCLDGVELDRVDGGEVGEVEAEPAGVHERAVLAGVIAEGASQHGVQDVCG</sequence>
<dbReference type="EMBL" id="JADBEF010000001">
    <property type="protein sequence ID" value="MBE1557688.1"/>
    <property type="molecule type" value="Genomic_DNA"/>
</dbReference>
<evidence type="ECO:0000313" key="1">
    <source>
        <dbReference type="EMBL" id="MBE1557688.1"/>
    </source>
</evidence>
<dbReference type="RefSeq" id="WP_225958421.1">
    <property type="nucleotide sequence ID" value="NZ_BAAASY010000047.1"/>
</dbReference>
<gene>
    <name evidence="1" type="ORF">H4W81_000467</name>
</gene>
<proteinExistence type="predicted"/>
<accession>A0ABR9K6P7</accession>
<reference evidence="1 2" key="1">
    <citation type="submission" date="2020-10" db="EMBL/GenBank/DDBJ databases">
        <title>Sequencing the genomes of 1000 actinobacteria strains.</title>
        <authorList>
            <person name="Klenk H.-P."/>
        </authorList>
    </citation>
    <scope>NUCLEOTIDE SEQUENCE [LARGE SCALE GENOMIC DNA]</scope>
    <source>
        <strain evidence="1 2">DSM 43748</strain>
    </source>
</reference>
<dbReference type="Proteomes" id="UP000661607">
    <property type="component" value="Unassembled WGS sequence"/>
</dbReference>